<dbReference type="AlphaFoldDB" id="A0A1R3IAN9"/>
<dbReference type="Pfam" id="PF00646">
    <property type="entry name" value="F-box"/>
    <property type="match status" value="1"/>
</dbReference>
<evidence type="ECO:0000259" key="1">
    <source>
        <dbReference type="PROSITE" id="PS50181"/>
    </source>
</evidence>
<evidence type="ECO:0000313" key="3">
    <source>
        <dbReference type="Proteomes" id="UP000188268"/>
    </source>
</evidence>
<dbReference type="Pfam" id="PF24750">
    <property type="entry name" value="b-prop_At3g26010-like"/>
    <property type="match status" value="2"/>
</dbReference>
<dbReference type="PANTHER" id="PTHR35546:SF25">
    <property type="entry name" value="F-BOX DOMAIN-CONTAINING PROTEIN"/>
    <property type="match status" value="1"/>
</dbReference>
<dbReference type="EMBL" id="AWWV01010364">
    <property type="protein sequence ID" value="OMO79676.1"/>
    <property type="molecule type" value="Genomic_DNA"/>
</dbReference>
<dbReference type="OrthoDB" id="605328at2759"/>
<comment type="caution">
    <text evidence="2">The sequence shown here is derived from an EMBL/GenBank/DDBJ whole genome shotgun (WGS) entry which is preliminary data.</text>
</comment>
<dbReference type="InterPro" id="IPR056592">
    <property type="entry name" value="Beta-prop_At3g26010-like"/>
</dbReference>
<dbReference type="Gramene" id="OMO79676">
    <property type="protein sequence ID" value="OMO79676"/>
    <property type="gene ID" value="CCACVL1_13507"/>
</dbReference>
<dbReference type="PANTHER" id="PTHR35546">
    <property type="entry name" value="F-BOX PROTEIN INTERACTION DOMAIN PROTEIN-RELATED"/>
    <property type="match status" value="1"/>
</dbReference>
<dbReference type="InterPro" id="IPR055290">
    <property type="entry name" value="At3g26010-like"/>
</dbReference>
<dbReference type="InterPro" id="IPR036047">
    <property type="entry name" value="F-box-like_dom_sf"/>
</dbReference>
<dbReference type="InterPro" id="IPR001810">
    <property type="entry name" value="F-box_dom"/>
</dbReference>
<evidence type="ECO:0000313" key="2">
    <source>
        <dbReference type="EMBL" id="OMO79676.1"/>
    </source>
</evidence>
<reference evidence="2 3" key="1">
    <citation type="submission" date="2013-09" db="EMBL/GenBank/DDBJ databases">
        <title>Corchorus capsularis genome sequencing.</title>
        <authorList>
            <person name="Alam M."/>
            <person name="Haque M.S."/>
            <person name="Islam M.S."/>
            <person name="Emdad E.M."/>
            <person name="Islam M.M."/>
            <person name="Ahmed B."/>
            <person name="Halim A."/>
            <person name="Hossen Q.M.M."/>
            <person name="Hossain M.Z."/>
            <person name="Ahmed R."/>
            <person name="Khan M.M."/>
            <person name="Islam R."/>
            <person name="Rashid M.M."/>
            <person name="Khan S.A."/>
            <person name="Rahman M.S."/>
            <person name="Alam M."/>
        </authorList>
    </citation>
    <scope>NUCLEOTIDE SEQUENCE [LARGE SCALE GENOMIC DNA]</scope>
    <source>
        <strain evidence="3">cv. CVL-1</strain>
        <tissue evidence="2">Whole seedling</tissue>
    </source>
</reference>
<dbReference type="SUPFAM" id="SSF81383">
    <property type="entry name" value="F-box domain"/>
    <property type="match status" value="2"/>
</dbReference>
<dbReference type="SMART" id="SM00256">
    <property type="entry name" value="FBOX"/>
    <property type="match status" value="2"/>
</dbReference>
<protein>
    <recommendedName>
        <fullName evidence="1">F-box domain-containing protein</fullName>
    </recommendedName>
</protein>
<organism evidence="2 3">
    <name type="scientific">Corchorus capsularis</name>
    <name type="common">Jute</name>
    <dbReference type="NCBI Taxonomy" id="210143"/>
    <lineage>
        <taxon>Eukaryota</taxon>
        <taxon>Viridiplantae</taxon>
        <taxon>Streptophyta</taxon>
        <taxon>Embryophyta</taxon>
        <taxon>Tracheophyta</taxon>
        <taxon>Spermatophyta</taxon>
        <taxon>Magnoliopsida</taxon>
        <taxon>eudicotyledons</taxon>
        <taxon>Gunneridae</taxon>
        <taxon>Pentapetalae</taxon>
        <taxon>rosids</taxon>
        <taxon>malvids</taxon>
        <taxon>Malvales</taxon>
        <taxon>Malvaceae</taxon>
        <taxon>Grewioideae</taxon>
        <taxon>Apeibeae</taxon>
        <taxon>Corchorus</taxon>
    </lineage>
</organism>
<sequence>MEEQSVVKKKYMNNYNVTFDALPTELKVEILCRLSGKELARMTCVSHSWQDLITVSCFSTMAASPLSISGFICVQKYKLKQDIYTLSHQSLELEKFDNSFIHIHLKTMEPHQSEITLAKLMASCNGLVLICRGGRSFQPSKTETFYNYYVINPKTDQYVQVALPCRRTPSVCSYAALAFHPAESRYFKIVRFKGFRHLNIFNSKTGVWTTSLFELEKDVAVAKWVEQSVYLQGAIYRISESGHLLRFTVNKVASKKHLARAIDVPSAIDKSEIPKLHLGLSNGRIRLGMYDIERTNLKIWVLEEDYQWSLKCSFCCPQISRFYDSSVQSIGFHPYDEDVILVSYFQREVGYSLELKCLRYHEQKQKPIVENSRSSHYLCCLDNFSGLCLLLQCEVPFACSKLQIKPLKKRFLTKMEEQSAVKKKYMNNVTFDDLPTELKVEILRRLSGKELACLTCVSHSWQDLITVSCFSTMAASPLSISGSVYVQKDSSRLFKYRDFIYTLNHQSLEFEVDNSFRFVRLDRLEPHQSNITLAKWMASCNGLVLIRRGDRNAERQRTFYHYYVINPKTDQYVQVTKPFCTSSVCSYAALAFHPAESRFFKIVRFQGFRNLNIFNSETGVWATSPFELGKDVTKAKWVEQSAYLQGAIYRISESGHMLRFKVDKVVSKKDLARAIDIPSAIDKSEIPKLHLGLSNGRIHLGMYGIEMTDLKIWVLEEDYQWSLKCSFCCPQISGFCDSPVQSIGFHPYDEDVIFVSYFKSELDNSLELKCLRYHEQKPIVENSRSSYGLLHFSGPICLLLQCKVPFACSKLQIKPLKKGSSTWVVSLTHIDAGIIGYVDYKRESLLHPYIVIRKYDPNPDKPFPTY</sequence>
<keyword evidence="3" id="KW-1185">Reference proteome</keyword>
<proteinExistence type="predicted"/>
<gene>
    <name evidence="2" type="ORF">CCACVL1_13507</name>
</gene>
<name>A0A1R3IAN9_COCAP</name>
<dbReference type="Pfam" id="PF12937">
    <property type="entry name" value="F-box-like"/>
    <property type="match status" value="1"/>
</dbReference>
<dbReference type="PROSITE" id="PS50181">
    <property type="entry name" value="FBOX"/>
    <property type="match status" value="2"/>
</dbReference>
<accession>A0A1R3IAN9</accession>
<feature type="domain" description="F-box" evidence="1">
    <location>
        <begin position="16"/>
        <end position="61"/>
    </location>
</feature>
<dbReference type="Gene3D" id="1.20.1280.50">
    <property type="match status" value="2"/>
</dbReference>
<dbReference type="Proteomes" id="UP000188268">
    <property type="component" value="Unassembled WGS sequence"/>
</dbReference>
<dbReference type="CDD" id="cd09917">
    <property type="entry name" value="F-box_SF"/>
    <property type="match status" value="1"/>
</dbReference>
<feature type="domain" description="F-box" evidence="1">
    <location>
        <begin position="428"/>
        <end position="473"/>
    </location>
</feature>